<feature type="domain" description="HTH lysR-type" evidence="5">
    <location>
        <begin position="14"/>
        <end position="71"/>
    </location>
</feature>
<evidence type="ECO:0000256" key="4">
    <source>
        <dbReference type="ARBA" id="ARBA00023163"/>
    </source>
</evidence>
<protein>
    <submittedName>
        <fullName evidence="6">LysR family transcriptional regulator</fullName>
    </submittedName>
</protein>
<reference evidence="7" key="1">
    <citation type="submission" date="2015-12" db="EMBL/GenBank/DDBJ databases">
        <title>FDA dAtabase for Regulatory Grade micrObial Sequences (FDA-ARGOS): Supporting development and validation of Infectious Disease Dx tests.</title>
        <authorList>
            <person name="Case J."/>
            <person name="Tallon L."/>
            <person name="Sadzewicz L."/>
            <person name="Sengamalay N."/>
            <person name="Ott S."/>
            <person name="Godinez A."/>
            <person name="Nagaraj S."/>
            <person name="Nadendla S."/>
            <person name="Sichtig H."/>
        </authorList>
    </citation>
    <scope>NUCLEOTIDE SEQUENCE [LARGE SCALE GENOMIC DNA]</scope>
    <source>
        <strain evidence="7">FDAARGOS_147</strain>
    </source>
</reference>
<accession>A0A0X8P4J6</accession>
<evidence type="ECO:0000256" key="2">
    <source>
        <dbReference type="ARBA" id="ARBA00023015"/>
    </source>
</evidence>
<dbReference type="GO" id="GO:0043565">
    <property type="term" value="F:sequence-specific DNA binding"/>
    <property type="evidence" value="ECO:0007669"/>
    <property type="project" value="TreeGrafter"/>
</dbReference>
<dbReference type="SUPFAM" id="SSF53850">
    <property type="entry name" value="Periplasmic binding protein-like II"/>
    <property type="match status" value="1"/>
</dbReference>
<dbReference type="InterPro" id="IPR036390">
    <property type="entry name" value="WH_DNA-bd_sf"/>
</dbReference>
<dbReference type="InterPro" id="IPR036388">
    <property type="entry name" value="WH-like_DNA-bd_sf"/>
</dbReference>
<organism evidence="6 7">
    <name type="scientific">Alcaligenes xylosoxydans xylosoxydans</name>
    <name type="common">Achromobacter xylosoxidans</name>
    <dbReference type="NCBI Taxonomy" id="85698"/>
    <lineage>
        <taxon>Bacteria</taxon>
        <taxon>Pseudomonadati</taxon>
        <taxon>Pseudomonadota</taxon>
        <taxon>Betaproteobacteria</taxon>
        <taxon>Burkholderiales</taxon>
        <taxon>Alcaligenaceae</taxon>
        <taxon>Achromobacter</taxon>
    </lineage>
</organism>
<dbReference type="GO" id="GO:0009089">
    <property type="term" value="P:lysine biosynthetic process via diaminopimelate"/>
    <property type="evidence" value="ECO:0007669"/>
    <property type="project" value="TreeGrafter"/>
</dbReference>
<evidence type="ECO:0000256" key="1">
    <source>
        <dbReference type="ARBA" id="ARBA00009437"/>
    </source>
</evidence>
<dbReference type="GO" id="GO:0010628">
    <property type="term" value="P:positive regulation of gene expression"/>
    <property type="evidence" value="ECO:0007669"/>
    <property type="project" value="TreeGrafter"/>
</dbReference>
<dbReference type="PANTHER" id="PTHR30427">
    <property type="entry name" value="TRANSCRIPTIONAL ACTIVATOR PROTEIN LYSR"/>
    <property type="match status" value="1"/>
</dbReference>
<dbReference type="AlphaFoldDB" id="A0A0X8P4J6"/>
<gene>
    <name evidence="6" type="ORF">AL504_29365</name>
</gene>
<dbReference type="Gene3D" id="3.40.190.290">
    <property type="match status" value="1"/>
</dbReference>
<keyword evidence="2" id="KW-0805">Transcription regulation</keyword>
<dbReference type="SUPFAM" id="SSF46785">
    <property type="entry name" value="Winged helix' DNA-binding domain"/>
    <property type="match status" value="1"/>
</dbReference>
<dbReference type="PRINTS" id="PR00039">
    <property type="entry name" value="HTHLYSR"/>
</dbReference>
<evidence type="ECO:0000313" key="7">
    <source>
        <dbReference type="Proteomes" id="UP000060602"/>
    </source>
</evidence>
<dbReference type="Pfam" id="PF03466">
    <property type="entry name" value="LysR_substrate"/>
    <property type="match status" value="1"/>
</dbReference>
<dbReference type="InterPro" id="IPR000847">
    <property type="entry name" value="LysR_HTH_N"/>
</dbReference>
<evidence type="ECO:0000313" key="6">
    <source>
        <dbReference type="EMBL" id="AMG39748.1"/>
    </source>
</evidence>
<dbReference type="GO" id="GO:0003700">
    <property type="term" value="F:DNA-binding transcription factor activity"/>
    <property type="evidence" value="ECO:0007669"/>
    <property type="project" value="InterPro"/>
</dbReference>
<evidence type="ECO:0000256" key="3">
    <source>
        <dbReference type="ARBA" id="ARBA00023125"/>
    </source>
</evidence>
<dbReference type="PROSITE" id="PS50931">
    <property type="entry name" value="HTH_LYSR"/>
    <property type="match status" value="1"/>
</dbReference>
<evidence type="ECO:0000259" key="5">
    <source>
        <dbReference type="PROSITE" id="PS50931"/>
    </source>
</evidence>
<dbReference type="RefSeq" id="WP_061074045.1">
    <property type="nucleotide sequence ID" value="NZ_CP014060.2"/>
</dbReference>
<keyword evidence="4" id="KW-0804">Transcription</keyword>
<dbReference type="EMBL" id="CP014060">
    <property type="protein sequence ID" value="AMG39748.1"/>
    <property type="molecule type" value="Genomic_DNA"/>
</dbReference>
<name>A0A0X8P4J6_ALCXX</name>
<proteinExistence type="inferred from homology"/>
<dbReference type="InterPro" id="IPR005119">
    <property type="entry name" value="LysR_subst-bd"/>
</dbReference>
<dbReference type="Pfam" id="PF00126">
    <property type="entry name" value="HTH_1"/>
    <property type="match status" value="1"/>
</dbReference>
<dbReference type="Proteomes" id="UP000060602">
    <property type="component" value="Chromosome"/>
</dbReference>
<dbReference type="Gene3D" id="1.10.10.10">
    <property type="entry name" value="Winged helix-like DNA-binding domain superfamily/Winged helix DNA-binding domain"/>
    <property type="match status" value="1"/>
</dbReference>
<keyword evidence="3" id="KW-0238">DNA-binding</keyword>
<comment type="similarity">
    <text evidence="1">Belongs to the LysR transcriptional regulatory family.</text>
</comment>
<dbReference type="PANTHER" id="PTHR30427:SF1">
    <property type="entry name" value="TRANSCRIPTIONAL ACTIVATOR PROTEIN LYSR"/>
    <property type="match status" value="1"/>
</dbReference>
<sequence>MSELPGKVRSSAPLNLRQIEVFHAIMITGSLSAAGRLLHVTQPAISRVLASIELRLGYALFERFKGRLHPTKEARKLFQEVESIQAGVNRLNDMAAGLAGHGGGLVSVVSSPSFGEWLIPAATAKFCARNPGVRIRYRPLGMDALLPQLLLGYADIAISIFKPEHPNLITTELAQGEIVCVLPAGHRLARESVIQPAMLAGEMLVGYSRDTPLGETLCAHLDPQGHNLLAPAIEVRSSQTACSFVRQGVGVALVDSYGLTDALMHGLVVRRIEPAIPLFVYVSHSRIEPPPSIAKAFLTQFSQIVKKELPAMTQAILKRA</sequence>